<dbReference type="CDD" id="cd00082">
    <property type="entry name" value="HisKA"/>
    <property type="match status" value="1"/>
</dbReference>
<dbReference type="PANTHER" id="PTHR45436">
    <property type="entry name" value="SENSOR HISTIDINE KINASE YKOH"/>
    <property type="match status" value="1"/>
</dbReference>
<evidence type="ECO:0000256" key="7">
    <source>
        <dbReference type="ARBA" id="ARBA00022777"/>
    </source>
</evidence>
<dbReference type="GO" id="GO:0000155">
    <property type="term" value="F:phosphorelay sensor kinase activity"/>
    <property type="evidence" value="ECO:0007669"/>
    <property type="project" value="InterPro"/>
</dbReference>
<dbReference type="CDD" id="cd00075">
    <property type="entry name" value="HATPase"/>
    <property type="match status" value="1"/>
</dbReference>
<sequence>MRRLRRRLTALFTLTSAIGLIALAALAIDNDATARQRELDASLISRVEGAVLLLNTDEKGRIDVQRLVNSMGTDCPALTVLAGAPDRLTVVHAPRRSCLNGSPAALRAVAATALRKPQSAATAEARGKGGGPVRLVALAFSGGPDRGTEGAIVGAQGTAPDDEEHRELATRLLVGCAVLISLSAVSGHLLSGRAIRPALTALHQQEAFLADAAHDLRTPAASLRALAETALRDGTQRTAALQRTLSLATRMGDLVDGLLTRARLMAGVGTVAREPLRLDQLVEVIVADTPHDAHHITVNAQPTVVTADPELLRRAVGNLLDNALCHGHVPGHPATVEMTVTADGTLTVDDAGPGVSPSLSHSLFERFHSGSGSTGLGLSIASWVAHAHNGTLTAEPSARGGARFVLKLPARGR</sequence>
<dbReference type="Gene3D" id="3.30.565.10">
    <property type="entry name" value="Histidine kinase-like ATPase, C-terminal domain"/>
    <property type="match status" value="1"/>
</dbReference>
<dbReference type="InterPro" id="IPR050428">
    <property type="entry name" value="TCS_sensor_his_kinase"/>
</dbReference>
<keyword evidence="8" id="KW-1133">Transmembrane helix</keyword>
<organism evidence="13 14">
    <name type="scientific">Streptomyces lydicus</name>
    <dbReference type="NCBI Taxonomy" id="47763"/>
    <lineage>
        <taxon>Bacteria</taxon>
        <taxon>Bacillati</taxon>
        <taxon>Actinomycetota</taxon>
        <taxon>Actinomycetes</taxon>
        <taxon>Kitasatosporales</taxon>
        <taxon>Streptomycetaceae</taxon>
        <taxon>Streptomyces</taxon>
    </lineage>
</organism>
<dbReference type="Proteomes" id="UP000275579">
    <property type="component" value="Chromosome"/>
</dbReference>
<dbReference type="EC" id="2.7.13.3" evidence="3"/>
<gene>
    <name evidence="13" type="ORF">DDE74_04855</name>
</gene>
<evidence type="ECO:0000256" key="9">
    <source>
        <dbReference type="ARBA" id="ARBA00023012"/>
    </source>
</evidence>
<feature type="domain" description="Histidine kinase" evidence="12">
    <location>
        <begin position="211"/>
        <end position="412"/>
    </location>
</feature>
<evidence type="ECO:0000256" key="6">
    <source>
        <dbReference type="ARBA" id="ARBA00022692"/>
    </source>
</evidence>
<evidence type="ECO:0000256" key="3">
    <source>
        <dbReference type="ARBA" id="ARBA00012438"/>
    </source>
</evidence>
<protein>
    <recommendedName>
        <fullName evidence="3">histidine kinase</fullName>
        <ecNumber evidence="3">2.7.13.3</ecNumber>
    </recommendedName>
</protein>
<evidence type="ECO:0000313" key="13">
    <source>
        <dbReference type="EMBL" id="AZS76277.1"/>
    </source>
</evidence>
<dbReference type="InterPro" id="IPR004358">
    <property type="entry name" value="Sig_transdc_His_kin-like_C"/>
</dbReference>
<proteinExistence type="predicted"/>
<keyword evidence="5" id="KW-0808">Transferase</keyword>
<dbReference type="Gene3D" id="1.10.287.130">
    <property type="match status" value="1"/>
</dbReference>
<dbReference type="EMBL" id="CP029042">
    <property type="protein sequence ID" value="AZS76277.1"/>
    <property type="molecule type" value="Genomic_DNA"/>
</dbReference>
<dbReference type="Pfam" id="PF00512">
    <property type="entry name" value="HisKA"/>
    <property type="match status" value="1"/>
</dbReference>
<dbReference type="PANTHER" id="PTHR45436:SF5">
    <property type="entry name" value="SENSOR HISTIDINE KINASE TRCS"/>
    <property type="match status" value="1"/>
</dbReference>
<dbReference type="AlphaFoldDB" id="A0A3Q9KFU7"/>
<dbReference type="SUPFAM" id="SSF47384">
    <property type="entry name" value="Homodimeric domain of signal transducing histidine kinase"/>
    <property type="match status" value="1"/>
</dbReference>
<keyword evidence="11" id="KW-0732">Signal</keyword>
<dbReference type="SMART" id="SM00387">
    <property type="entry name" value="HATPase_c"/>
    <property type="match status" value="1"/>
</dbReference>
<keyword evidence="6" id="KW-0812">Transmembrane</keyword>
<keyword evidence="4" id="KW-0597">Phosphoprotein</keyword>
<dbReference type="SMART" id="SM00388">
    <property type="entry name" value="HisKA"/>
    <property type="match status" value="1"/>
</dbReference>
<evidence type="ECO:0000256" key="2">
    <source>
        <dbReference type="ARBA" id="ARBA00004236"/>
    </source>
</evidence>
<dbReference type="Pfam" id="PF02518">
    <property type="entry name" value="HATPase_c"/>
    <property type="match status" value="1"/>
</dbReference>
<evidence type="ECO:0000259" key="12">
    <source>
        <dbReference type="PROSITE" id="PS50109"/>
    </source>
</evidence>
<dbReference type="PROSITE" id="PS50109">
    <property type="entry name" value="HIS_KIN"/>
    <property type="match status" value="1"/>
</dbReference>
<evidence type="ECO:0000256" key="8">
    <source>
        <dbReference type="ARBA" id="ARBA00022989"/>
    </source>
</evidence>
<evidence type="ECO:0000256" key="5">
    <source>
        <dbReference type="ARBA" id="ARBA00022679"/>
    </source>
</evidence>
<dbReference type="InterPro" id="IPR005467">
    <property type="entry name" value="His_kinase_dom"/>
</dbReference>
<keyword evidence="7 13" id="KW-0418">Kinase</keyword>
<dbReference type="InterPro" id="IPR003661">
    <property type="entry name" value="HisK_dim/P_dom"/>
</dbReference>
<feature type="signal peptide" evidence="11">
    <location>
        <begin position="1"/>
        <end position="27"/>
    </location>
</feature>
<dbReference type="InterPro" id="IPR036097">
    <property type="entry name" value="HisK_dim/P_sf"/>
</dbReference>
<evidence type="ECO:0000313" key="14">
    <source>
        <dbReference type="Proteomes" id="UP000275579"/>
    </source>
</evidence>
<feature type="chain" id="PRO_5039385759" description="histidine kinase" evidence="11">
    <location>
        <begin position="28"/>
        <end position="413"/>
    </location>
</feature>
<keyword evidence="10" id="KW-0472">Membrane</keyword>
<comment type="catalytic activity">
    <reaction evidence="1">
        <text>ATP + protein L-histidine = ADP + protein N-phospho-L-histidine.</text>
        <dbReference type="EC" id="2.7.13.3"/>
    </reaction>
</comment>
<dbReference type="InterPro" id="IPR003594">
    <property type="entry name" value="HATPase_dom"/>
</dbReference>
<accession>A0A3Q9KFU7</accession>
<evidence type="ECO:0000256" key="1">
    <source>
        <dbReference type="ARBA" id="ARBA00000085"/>
    </source>
</evidence>
<evidence type="ECO:0000256" key="4">
    <source>
        <dbReference type="ARBA" id="ARBA00022553"/>
    </source>
</evidence>
<name>A0A3Q9KFU7_9ACTN</name>
<reference evidence="13 14" key="1">
    <citation type="submission" date="2018-04" db="EMBL/GenBank/DDBJ databases">
        <title>Complete genome sequences of Streptomyces lydicus strain WYEC and characterization of antagonistic properties of biological control agents.</title>
        <authorList>
            <person name="Mariita R.M."/>
            <person name="Sello J.K."/>
        </authorList>
    </citation>
    <scope>NUCLEOTIDE SEQUENCE [LARGE SCALE GENOMIC DNA]</scope>
    <source>
        <strain evidence="13 14">WYEC 108</strain>
    </source>
</reference>
<keyword evidence="9" id="KW-0902">Two-component regulatory system</keyword>
<dbReference type="GO" id="GO:0005886">
    <property type="term" value="C:plasma membrane"/>
    <property type="evidence" value="ECO:0007669"/>
    <property type="project" value="UniProtKB-SubCell"/>
</dbReference>
<evidence type="ECO:0000256" key="10">
    <source>
        <dbReference type="ARBA" id="ARBA00023136"/>
    </source>
</evidence>
<evidence type="ECO:0000256" key="11">
    <source>
        <dbReference type="SAM" id="SignalP"/>
    </source>
</evidence>
<dbReference type="PRINTS" id="PR00344">
    <property type="entry name" value="BCTRLSENSOR"/>
</dbReference>
<dbReference type="InterPro" id="IPR036890">
    <property type="entry name" value="HATPase_C_sf"/>
</dbReference>
<comment type="subcellular location">
    <subcellularLocation>
        <location evidence="2">Cell membrane</location>
    </subcellularLocation>
</comment>
<dbReference type="SUPFAM" id="SSF55874">
    <property type="entry name" value="ATPase domain of HSP90 chaperone/DNA topoisomerase II/histidine kinase"/>
    <property type="match status" value="1"/>
</dbReference>